<feature type="region of interest" description="Disordered" evidence="1">
    <location>
        <begin position="35"/>
        <end position="57"/>
    </location>
</feature>
<dbReference type="EMBL" id="JAGHQL010000088">
    <property type="protein sequence ID" value="KAH0539055.1"/>
    <property type="molecule type" value="Genomic_DNA"/>
</dbReference>
<dbReference type="OrthoDB" id="288942at2759"/>
<protein>
    <submittedName>
        <fullName evidence="2">Uncharacterized protein</fullName>
    </submittedName>
</protein>
<evidence type="ECO:0000256" key="1">
    <source>
        <dbReference type="SAM" id="MobiDB-lite"/>
    </source>
</evidence>
<comment type="caution">
    <text evidence="2">The sequence shown here is derived from an EMBL/GenBank/DDBJ whole genome shotgun (WGS) entry which is preliminary data.</text>
</comment>
<feature type="compositionally biased region" description="Low complexity" evidence="1">
    <location>
        <begin position="389"/>
        <end position="421"/>
    </location>
</feature>
<dbReference type="AlphaFoldDB" id="A0A9P8KX54"/>
<feature type="compositionally biased region" description="Pro residues" evidence="1">
    <location>
        <begin position="41"/>
        <end position="56"/>
    </location>
</feature>
<keyword evidence="3" id="KW-1185">Reference proteome</keyword>
<evidence type="ECO:0000313" key="2">
    <source>
        <dbReference type="EMBL" id="KAH0539055.1"/>
    </source>
</evidence>
<organism evidence="2 3">
    <name type="scientific">Glutinoglossum americanum</name>
    <dbReference type="NCBI Taxonomy" id="1670608"/>
    <lineage>
        <taxon>Eukaryota</taxon>
        <taxon>Fungi</taxon>
        <taxon>Dikarya</taxon>
        <taxon>Ascomycota</taxon>
        <taxon>Pezizomycotina</taxon>
        <taxon>Geoglossomycetes</taxon>
        <taxon>Geoglossales</taxon>
        <taxon>Geoglossaceae</taxon>
        <taxon>Glutinoglossum</taxon>
    </lineage>
</organism>
<accession>A0A9P8KX54</accession>
<dbReference type="Proteomes" id="UP000698800">
    <property type="component" value="Unassembled WGS sequence"/>
</dbReference>
<evidence type="ECO:0000313" key="3">
    <source>
        <dbReference type="Proteomes" id="UP000698800"/>
    </source>
</evidence>
<reference evidence="2" key="1">
    <citation type="submission" date="2021-03" db="EMBL/GenBank/DDBJ databases">
        <title>Comparative genomics and phylogenomic investigation of the class Geoglossomycetes provide insights into ecological specialization and systematics.</title>
        <authorList>
            <person name="Melie T."/>
            <person name="Pirro S."/>
            <person name="Miller A.N."/>
            <person name="Quandt A."/>
        </authorList>
    </citation>
    <scope>NUCLEOTIDE SEQUENCE</scope>
    <source>
        <strain evidence="2">GBOQ0MN5Z8</strain>
    </source>
</reference>
<name>A0A9P8KX54_9PEZI</name>
<feature type="region of interest" description="Disordered" evidence="1">
    <location>
        <begin position="389"/>
        <end position="425"/>
    </location>
</feature>
<gene>
    <name evidence="2" type="ORF">FGG08_004401</name>
</gene>
<sequence length="455" mass="50834">MLIPSTQPGLLSPSPQQPSPTMMQHLNPFRRARRVDNIPPLSGPTPPPAPPKPPLAPLLQSTYRPQPNCPLFTRIPPELRTRIYEYALAEYDDLDHPYREDTFYYRPGYHYHRRIDTSLLLTCRLVYLESHLIPLSVNEHVFYYYRGHPTLRQLDAIALSPTNYAYPYHPDSYRPKTESYFLSLTPSQRDAATHLHLFMQQYLLEDVWQRVSRIPEMRPKKLTLTIRHTDWWFWENGEALGIDPRLPGRVKAHEMLPATPDDDRIAAASPATRSETAWGRQFKNIPTLQDLVIELETVESKKAELDGIVRRAKGWRFGLADGRVLVREEADTRTYSWIGPLKFNGRVAGPPPPVPPPPQYWVHMGGGGVGAAPVPNFLTLQHHPAPGVAGADAGAGADDATTDTTPATAAAEGSQAVVATAPPAPDPVRAGLPMYVVVMRWRARTVPGESDSAGS</sequence>
<feature type="region of interest" description="Disordered" evidence="1">
    <location>
        <begin position="1"/>
        <end position="23"/>
    </location>
</feature>
<proteinExistence type="predicted"/>